<sequence length="314" mass="35397">MAAPTTFQRFRSLPGELRAQIWDEFMLLEGNGSRLVEANIYDQGLSSSPQGALLAFNPETDILSQNFVKFPRHIADPTRPSYGDLLHPASIHHIHLNIHWIDIYWEMKKKLGLGSFYSYESQHFSRQLYRHLDQPGQESSKGDARTVTISQTLVGIGHDETYRPWQRRLTPGVAGPPEEIQVYYRPFVYRFVCTSSLALRDAHVIDWADGLETPLKLFVTDAVEAGGKKDGVVLVRDQLPRSNSSYCESSTSRVIPSWFAARDDGAPSLGPQTDMLERELVWVDIFSDGPEGVWEMMDTYGNGNFAGFQSLGIL</sequence>
<keyword evidence="2" id="KW-1185">Reference proteome</keyword>
<gene>
    <name evidence="1" type="ORF">B0T21DRAFT_348657</name>
</gene>
<proteinExistence type="predicted"/>
<dbReference type="AlphaFoldDB" id="A0AA40BLU1"/>
<evidence type="ECO:0000313" key="2">
    <source>
        <dbReference type="Proteomes" id="UP001172159"/>
    </source>
</evidence>
<dbReference type="Proteomes" id="UP001172159">
    <property type="component" value="Unassembled WGS sequence"/>
</dbReference>
<dbReference type="EMBL" id="JAUKTV010000006">
    <property type="protein sequence ID" value="KAK0736620.1"/>
    <property type="molecule type" value="Genomic_DNA"/>
</dbReference>
<organism evidence="1 2">
    <name type="scientific">Apiosordaria backusii</name>
    <dbReference type="NCBI Taxonomy" id="314023"/>
    <lineage>
        <taxon>Eukaryota</taxon>
        <taxon>Fungi</taxon>
        <taxon>Dikarya</taxon>
        <taxon>Ascomycota</taxon>
        <taxon>Pezizomycotina</taxon>
        <taxon>Sordariomycetes</taxon>
        <taxon>Sordariomycetidae</taxon>
        <taxon>Sordariales</taxon>
        <taxon>Lasiosphaeriaceae</taxon>
        <taxon>Apiosordaria</taxon>
    </lineage>
</organism>
<name>A0AA40BLU1_9PEZI</name>
<accession>A0AA40BLU1</accession>
<evidence type="ECO:0000313" key="1">
    <source>
        <dbReference type="EMBL" id="KAK0736620.1"/>
    </source>
</evidence>
<reference evidence="1" key="1">
    <citation type="submission" date="2023-06" db="EMBL/GenBank/DDBJ databases">
        <title>Genome-scale phylogeny and comparative genomics of the fungal order Sordariales.</title>
        <authorList>
            <consortium name="Lawrence Berkeley National Laboratory"/>
            <person name="Hensen N."/>
            <person name="Bonometti L."/>
            <person name="Westerberg I."/>
            <person name="Brannstrom I.O."/>
            <person name="Guillou S."/>
            <person name="Cros-Aarteil S."/>
            <person name="Calhoun S."/>
            <person name="Haridas S."/>
            <person name="Kuo A."/>
            <person name="Mondo S."/>
            <person name="Pangilinan J."/>
            <person name="Riley R."/>
            <person name="Labutti K."/>
            <person name="Andreopoulos B."/>
            <person name="Lipzen A."/>
            <person name="Chen C."/>
            <person name="Yanf M."/>
            <person name="Daum C."/>
            <person name="Ng V."/>
            <person name="Clum A."/>
            <person name="Steindorff A."/>
            <person name="Ohm R."/>
            <person name="Martin F."/>
            <person name="Silar P."/>
            <person name="Natvig D."/>
            <person name="Lalanne C."/>
            <person name="Gautier V."/>
            <person name="Ament-Velasquez S.L."/>
            <person name="Kruys A."/>
            <person name="Hutchinson M.I."/>
            <person name="Powell A.J."/>
            <person name="Barry K."/>
            <person name="Miller A.N."/>
            <person name="Grigoriev I.V."/>
            <person name="Debuchy R."/>
            <person name="Gladieux P."/>
            <person name="Thoren M.H."/>
            <person name="Johannesson H."/>
        </authorList>
    </citation>
    <scope>NUCLEOTIDE SEQUENCE</scope>
    <source>
        <strain evidence="1">CBS 540.89</strain>
    </source>
</reference>
<protein>
    <submittedName>
        <fullName evidence="1">Uncharacterized protein</fullName>
    </submittedName>
</protein>
<comment type="caution">
    <text evidence="1">The sequence shown here is derived from an EMBL/GenBank/DDBJ whole genome shotgun (WGS) entry which is preliminary data.</text>
</comment>